<accession>A0A4U1EJK3</accession>
<organism evidence="2 3">
    <name type="scientific">Monodon monoceros</name>
    <name type="common">Narwhal</name>
    <name type="synonym">Ceratodon monodon</name>
    <dbReference type="NCBI Taxonomy" id="40151"/>
    <lineage>
        <taxon>Eukaryota</taxon>
        <taxon>Metazoa</taxon>
        <taxon>Chordata</taxon>
        <taxon>Craniata</taxon>
        <taxon>Vertebrata</taxon>
        <taxon>Euteleostomi</taxon>
        <taxon>Mammalia</taxon>
        <taxon>Eutheria</taxon>
        <taxon>Laurasiatheria</taxon>
        <taxon>Artiodactyla</taxon>
        <taxon>Whippomorpha</taxon>
        <taxon>Cetacea</taxon>
        <taxon>Odontoceti</taxon>
        <taxon>Monodontidae</taxon>
        <taxon>Monodon</taxon>
    </lineage>
</organism>
<gene>
    <name evidence="2" type="ORF">EI555_000823</name>
</gene>
<evidence type="ECO:0000256" key="1">
    <source>
        <dbReference type="SAM" id="MobiDB-lite"/>
    </source>
</evidence>
<dbReference type="Proteomes" id="UP000308365">
    <property type="component" value="Unassembled WGS sequence"/>
</dbReference>
<evidence type="ECO:0000313" key="2">
    <source>
        <dbReference type="EMBL" id="TKC36283.1"/>
    </source>
</evidence>
<comment type="caution">
    <text evidence="2">The sequence shown here is derived from an EMBL/GenBank/DDBJ whole genome shotgun (WGS) entry which is preliminary data.</text>
</comment>
<reference evidence="3" key="1">
    <citation type="journal article" date="2019" name="IScience">
        <title>Narwhal Genome Reveals Long-Term Low Genetic Diversity despite Current Large Abundance Size.</title>
        <authorList>
            <person name="Westbury M.V."/>
            <person name="Petersen B."/>
            <person name="Garde E."/>
            <person name="Heide-Jorgensen M.P."/>
            <person name="Lorenzen E.D."/>
        </authorList>
    </citation>
    <scope>NUCLEOTIDE SEQUENCE [LARGE SCALE GENOMIC DNA]</scope>
</reference>
<protein>
    <submittedName>
        <fullName evidence="2">Uncharacterized protein</fullName>
    </submittedName>
</protein>
<dbReference type="AlphaFoldDB" id="A0A4U1EJK3"/>
<feature type="region of interest" description="Disordered" evidence="1">
    <location>
        <begin position="75"/>
        <end position="114"/>
    </location>
</feature>
<feature type="non-terminal residue" evidence="2">
    <location>
        <position position="114"/>
    </location>
</feature>
<name>A0A4U1EJK3_MONMO</name>
<proteinExistence type="predicted"/>
<dbReference type="EMBL" id="RWIC01001331">
    <property type="protein sequence ID" value="TKC36283.1"/>
    <property type="molecule type" value="Genomic_DNA"/>
</dbReference>
<evidence type="ECO:0000313" key="3">
    <source>
        <dbReference type="Proteomes" id="UP000308365"/>
    </source>
</evidence>
<sequence>MAFTDPLDTLGGVGGFQLTAGRPQLNFMAAVPRHYCQRPANHTAATVNGSRAWLRATVPLDLLGAPRAMLALHAASVGPPGPQHLHPQGGHQGPQGRLSLGPQCFPAHHGDGGR</sequence>